<evidence type="ECO:0000256" key="1">
    <source>
        <dbReference type="SAM" id="MobiDB-lite"/>
    </source>
</evidence>
<dbReference type="EMBL" id="VRLW01000001">
    <property type="protein sequence ID" value="KAA1262057.1"/>
    <property type="molecule type" value="Genomic_DNA"/>
</dbReference>
<feature type="region of interest" description="Disordered" evidence="1">
    <location>
        <begin position="201"/>
        <end position="234"/>
    </location>
</feature>
<reference evidence="3 4" key="1">
    <citation type="submission" date="2019-08" db="EMBL/GenBank/DDBJ databases">
        <title>Deep-cultivation of Planctomycetes and their phenomic and genomic characterization uncovers novel biology.</title>
        <authorList>
            <person name="Wiegand S."/>
            <person name="Jogler M."/>
            <person name="Boedeker C."/>
            <person name="Pinto D."/>
            <person name="Vollmers J."/>
            <person name="Rivas-Marin E."/>
            <person name="Kohn T."/>
            <person name="Peeters S.H."/>
            <person name="Heuer A."/>
            <person name="Rast P."/>
            <person name="Oberbeckmann S."/>
            <person name="Bunk B."/>
            <person name="Jeske O."/>
            <person name="Meyerdierks A."/>
            <person name="Storesund J.E."/>
            <person name="Kallscheuer N."/>
            <person name="Luecker S."/>
            <person name="Lage O.M."/>
            <person name="Pohl T."/>
            <person name="Merkel B.J."/>
            <person name="Hornburger P."/>
            <person name="Mueller R.-W."/>
            <person name="Bruemmer F."/>
            <person name="Labrenz M."/>
            <person name="Spormann A.M."/>
            <person name="Op Den Camp H."/>
            <person name="Overmann J."/>
            <person name="Amann R."/>
            <person name="Jetten M.S.M."/>
            <person name="Mascher T."/>
            <person name="Medema M.H."/>
            <person name="Devos D.P."/>
            <person name="Kaster A.-K."/>
            <person name="Ovreas L."/>
            <person name="Rohde M."/>
            <person name="Galperin M.Y."/>
            <person name="Jogler C."/>
        </authorList>
    </citation>
    <scope>NUCLEOTIDE SEQUENCE [LARGE SCALE GENOMIC DNA]</scope>
    <source>
        <strain evidence="3 4">LF1</strain>
    </source>
</reference>
<evidence type="ECO:0000259" key="2">
    <source>
        <dbReference type="Pfam" id="PF04028"/>
    </source>
</evidence>
<comment type="caution">
    <text evidence="3">The sequence shown here is derived from an EMBL/GenBank/DDBJ whole genome shotgun (WGS) entry which is preliminary data.</text>
</comment>
<sequence>MNRVLGWMIALTMFAVRLTCIRRVHNDRRQEVLDSGQSYIYGQLHAHQIAAGMFGEAGTVAMVSRSADGDIVAPMLKIFRKQLVRGSSGRASKGGASALQQMIRKVRDGHRGVIAVDGPKGPRGTVQKGIGLAAKKSGMPVMPVILVPNRRIILSRAWDRLQIPMPFSCVNVYFGDPIHVGEDDDLAAFAQKLAAVLHDLEAQHDPTERSPRVIVETDSGDRSSDRTSDRPMAA</sequence>
<dbReference type="OrthoDB" id="9810508at2"/>
<accession>A0A5B1CLJ1</accession>
<feature type="compositionally biased region" description="Basic and acidic residues" evidence="1">
    <location>
        <begin position="201"/>
        <end position="211"/>
    </location>
</feature>
<feature type="domain" description="DUF374" evidence="2">
    <location>
        <begin position="57"/>
        <end position="123"/>
    </location>
</feature>
<dbReference type="Proteomes" id="UP000322699">
    <property type="component" value="Unassembled WGS sequence"/>
</dbReference>
<dbReference type="AlphaFoldDB" id="A0A5B1CLJ1"/>
<protein>
    <recommendedName>
        <fullName evidence="2">DUF374 domain-containing protein</fullName>
    </recommendedName>
</protein>
<name>A0A5B1CLJ1_9BACT</name>
<proteinExistence type="predicted"/>
<evidence type="ECO:0000313" key="4">
    <source>
        <dbReference type="Proteomes" id="UP000322699"/>
    </source>
</evidence>
<organism evidence="3 4">
    <name type="scientific">Rubripirellula obstinata</name>
    <dbReference type="NCBI Taxonomy" id="406547"/>
    <lineage>
        <taxon>Bacteria</taxon>
        <taxon>Pseudomonadati</taxon>
        <taxon>Planctomycetota</taxon>
        <taxon>Planctomycetia</taxon>
        <taxon>Pirellulales</taxon>
        <taxon>Pirellulaceae</taxon>
        <taxon>Rubripirellula</taxon>
    </lineage>
</organism>
<keyword evidence="4" id="KW-1185">Reference proteome</keyword>
<gene>
    <name evidence="3" type="ORF">LF1_46180</name>
</gene>
<dbReference type="Pfam" id="PF04028">
    <property type="entry name" value="DUF374"/>
    <property type="match status" value="1"/>
</dbReference>
<evidence type="ECO:0000313" key="3">
    <source>
        <dbReference type="EMBL" id="KAA1262057.1"/>
    </source>
</evidence>
<dbReference type="SUPFAM" id="SSF69593">
    <property type="entry name" value="Glycerol-3-phosphate (1)-acyltransferase"/>
    <property type="match status" value="1"/>
</dbReference>
<feature type="compositionally biased region" description="Basic and acidic residues" evidence="1">
    <location>
        <begin position="219"/>
        <end position="234"/>
    </location>
</feature>
<dbReference type="CDD" id="cd07983">
    <property type="entry name" value="LPLAT_DUF374-like"/>
    <property type="match status" value="1"/>
</dbReference>
<dbReference type="InterPro" id="IPR007172">
    <property type="entry name" value="DUF374"/>
</dbReference>
<dbReference type="RefSeq" id="WP_084422518.1">
    <property type="nucleotide sequence ID" value="NZ_LWSK01000028.1"/>
</dbReference>